<protein>
    <recommendedName>
        <fullName evidence="8">Fibronectin type-III domain-containing protein</fullName>
    </recommendedName>
</protein>
<evidence type="ECO:0000256" key="6">
    <source>
        <dbReference type="ARBA" id="ARBA00023136"/>
    </source>
</evidence>
<dbReference type="AlphaFoldDB" id="A0ABD0N6E2"/>
<evidence type="ECO:0000256" key="1">
    <source>
        <dbReference type="ARBA" id="ARBA00004167"/>
    </source>
</evidence>
<dbReference type="PANTHER" id="PTHR46877">
    <property type="entry name" value="EPH RECEPTOR A5"/>
    <property type="match status" value="1"/>
</dbReference>
<keyword evidence="2" id="KW-0812">Transmembrane</keyword>
<keyword evidence="7" id="KW-0675">Receptor</keyword>
<organism evidence="9 10">
    <name type="scientific">Cirrhinus mrigala</name>
    <name type="common">Mrigala</name>
    <dbReference type="NCBI Taxonomy" id="683832"/>
    <lineage>
        <taxon>Eukaryota</taxon>
        <taxon>Metazoa</taxon>
        <taxon>Chordata</taxon>
        <taxon>Craniata</taxon>
        <taxon>Vertebrata</taxon>
        <taxon>Euteleostomi</taxon>
        <taxon>Actinopterygii</taxon>
        <taxon>Neopterygii</taxon>
        <taxon>Teleostei</taxon>
        <taxon>Ostariophysi</taxon>
        <taxon>Cypriniformes</taxon>
        <taxon>Cyprinidae</taxon>
        <taxon>Labeoninae</taxon>
        <taxon>Labeonini</taxon>
        <taxon>Cirrhinus</taxon>
    </lineage>
</organism>
<name>A0ABD0N6E2_CIRMR</name>
<keyword evidence="10" id="KW-1185">Reference proteome</keyword>
<evidence type="ECO:0000256" key="3">
    <source>
        <dbReference type="ARBA" id="ARBA00022741"/>
    </source>
</evidence>
<dbReference type="GO" id="GO:0005524">
    <property type="term" value="F:ATP binding"/>
    <property type="evidence" value="ECO:0007669"/>
    <property type="project" value="UniProtKB-KW"/>
</dbReference>
<dbReference type="GO" id="GO:0016020">
    <property type="term" value="C:membrane"/>
    <property type="evidence" value="ECO:0007669"/>
    <property type="project" value="UniProtKB-SubCell"/>
</dbReference>
<evidence type="ECO:0000256" key="4">
    <source>
        <dbReference type="ARBA" id="ARBA00022840"/>
    </source>
</evidence>
<dbReference type="PANTHER" id="PTHR46877:SF8">
    <property type="entry name" value="RECEPTOR PROTEIN-TYROSINE KINASE"/>
    <property type="match status" value="1"/>
</dbReference>
<evidence type="ECO:0000256" key="7">
    <source>
        <dbReference type="ARBA" id="ARBA00023170"/>
    </source>
</evidence>
<evidence type="ECO:0000313" key="9">
    <source>
        <dbReference type="EMBL" id="KAL0156511.1"/>
    </source>
</evidence>
<feature type="non-terminal residue" evidence="9">
    <location>
        <position position="117"/>
    </location>
</feature>
<dbReference type="InterPro" id="IPR050449">
    <property type="entry name" value="Ephrin_rcpt_TKs"/>
</dbReference>
<dbReference type="InterPro" id="IPR003961">
    <property type="entry name" value="FN3_dom"/>
</dbReference>
<dbReference type="Proteomes" id="UP001529510">
    <property type="component" value="Unassembled WGS sequence"/>
</dbReference>
<evidence type="ECO:0000313" key="10">
    <source>
        <dbReference type="Proteomes" id="UP001529510"/>
    </source>
</evidence>
<dbReference type="FunFam" id="2.60.40.10:FF:000041">
    <property type="entry name" value="ephrin type-A receptor 3"/>
    <property type="match status" value="1"/>
</dbReference>
<dbReference type="SMART" id="SM00060">
    <property type="entry name" value="FN3"/>
    <property type="match status" value="1"/>
</dbReference>
<keyword evidence="3" id="KW-0547">Nucleotide-binding</keyword>
<evidence type="ECO:0000259" key="8">
    <source>
        <dbReference type="PROSITE" id="PS50853"/>
    </source>
</evidence>
<dbReference type="InterPro" id="IPR013783">
    <property type="entry name" value="Ig-like_fold"/>
</dbReference>
<sequence>PPSAPGNPISMVNETAVTLEWSPPRESGGRGDVSYSVHCRKCSGETGAAGDSEKCVPCGSGPHFNPRQFGLTHPRVLVTELQPHTNYTFSIEALNGVSDLSPSPRQLVSVNVTTSQT</sequence>
<reference evidence="9 10" key="1">
    <citation type="submission" date="2024-05" db="EMBL/GenBank/DDBJ databases">
        <title>Genome sequencing and assembly of Indian major carp, Cirrhinus mrigala (Hamilton, 1822).</title>
        <authorList>
            <person name="Mohindra V."/>
            <person name="Chowdhury L.M."/>
            <person name="Lal K."/>
            <person name="Jena J.K."/>
        </authorList>
    </citation>
    <scope>NUCLEOTIDE SEQUENCE [LARGE SCALE GENOMIC DNA]</scope>
    <source>
        <strain evidence="9">CM1030</strain>
        <tissue evidence="9">Blood</tissue>
    </source>
</reference>
<comment type="caution">
    <text evidence="9">The sequence shown here is derived from an EMBL/GenBank/DDBJ whole genome shotgun (WGS) entry which is preliminary data.</text>
</comment>
<keyword evidence="5" id="KW-1133">Transmembrane helix</keyword>
<evidence type="ECO:0000256" key="2">
    <source>
        <dbReference type="ARBA" id="ARBA00022692"/>
    </source>
</evidence>
<dbReference type="Pfam" id="PF00041">
    <property type="entry name" value="fn3"/>
    <property type="match status" value="1"/>
</dbReference>
<dbReference type="PROSITE" id="PS50853">
    <property type="entry name" value="FN3"/>
    <property type="match status" value="1"/>
</dbReference>
<feature type="non-terminal residue" evidence="9">
    <location>
        <position position="1"/>
    </location>
</feature>
<keyword evidence="4" id="KW-0067">ATP-binding</keyword>
<dbReference type="CDD" id="cd00063">
    <property type="entry name" value="FN3"/>
    <property type="match status" value="1"/>
</dbReference>
<dbReference type="SUPFAM" id="SSF49265">
    <property type="entry name" value="Fibronectin type III"/>
    <property type="match status" value="1"/>
</dbReference>
<comment type="subcellular location">
    <subcellularLocation>
        <location evidence="1">Membrane</location>
        <topology evidence="1">Single-pass membrane protein</topology>
    </subcellularLocation>
</comment>
<proteinExistence type="predicted"/>
<dbReference type="Gene3D" id="2.60.40.10">
    <property type="entry name" value="Immunoglobulins"/>
    <property type="match status" value="1"/>
</dbReference>
<accession>A0ABD0N6E2</accession>
<feature type="domain" description="Fibronectin type-III" evidence="8">
    <location>
        <begin position="1"/>
        <end position="117"/>
    </location>
</feature>
<keyword evidence="6" id="KW-0472">Membrane</keyword>
<dbReference type="EMBL" id="JAMKFB020000024">
    <property type="protein sequence ID" value="KAL0156511.1"/>
    <property type="molecule type" value="Genomic_DNA"/>
</dbReference>
<evidence type="ECO:0000256" key="5">
    <source>
        <dbReference type="ARBA" id="ARBA00022989"/>
    </source>
</evidence>
<gene>
    <name evidence="9" type="ORF">M9458_047757</name>
</gene>
<dbReference type="InterPro" id="IPR036116">
    <property type="entry name" value="FN3_sf"/>
</dbReference>